<dbReference type="Proteomes" id="UP000708208">
    <property type="component" value="Unassembled WGS sequence"/>
</dbReference>
<feature type="region of interest" description="Disordered" evidence="1">
    <location>
        <begin position="1"/>
        <end position="26"/>
    </location>
</feature>
<keyword evidence="3" id="KW-1185">Reference proteome</keyword>
<sequence length="181" mass="20045">MSENIEEVTNARSQEVDTTKSNEPPIFDLIEREGVVDTDIIVEMSENLPSPEPASVDESEDMPNSSSPINVSVNSRSPTKREAKSARDKFERNGKTLLKLAKKLKEDTKCNLYLKAQLKCANGTKTILEGRNFSIIGLEQSPPKPVLTLEDVSKVVSESVKATVRPMLDSIQEQSKRPDSN</sequence>
<dbReference type="AlphaFoldDB" id="A0A8J2Q0M1"/>
<protein>
    <submittedName>
        <fullName evidence="2">Uncharacterized protein</fullName>
    </submittedName>
</protein>
<evidence type="ECO:0000256" key="1">
    <source>
        <dbReference type="SAM" id="MobiDB-lite"/>
    </source>
</evidence>
<evidence type="ECO:0000313" key="2">
    <source>
        <dbReference type="EMBL" id="CAG7828961.1"/>
    </source>
</evidence>
<feature type="compositionally biased region" description="Basic and acidic residues" evidence="1">
    <location>
        <begin position="79"/>
        <end position="92"/>
    </location>
</feature>
<dbReference type="EMBL" id="CAJVCH010549539">
    <property type="protein sequence ID" value="CAG7828961.1"/>
    <property type="molecule type" value="Genomic_DNA"/>
</dbReference>
<feature type="non-terminal residue" evidence="2">
    <location>
        <position position="1"/>
    </location>
</feature>
<feature type="compositionally biased region" description="Low complexity" evidence="1">
    <location>
        <begin position="63"/>
        <end position="77"/>
    </location>
</feature>
<proteinExistence type="predicted"/>
<organism evidence="2 3">
    <name type="scientific">Allacma fusca</name>
    <dbReference type="NCBI Taxonomy" id="39272"/>
    <lineage>
        <taxon>Eukaryota</taxon>
        <taxon>Metazoa</taxon>
        <taxon>Ecdysozoa</taxon>
        <taxon>Arthropoda</taxon>
        <taxon>Hexapoda</taxon>
        <taxon>Collembola</taxon>
        <taxon>Symphypleona</taxon>
        <taxon>Sminthuridae</taxon>
        <taxon>Allacma</taxon>
    </lineage>
</organism>
<feature type="region of interest" description="Disordered" evidence="1">
    <location>
        <begin position="43"/>
        <end position="92"/>
    </location>
</feature>
<accession>A0A8J2Q0M1</accession>
<reference evidence="2" key="1">
    <citation type="submission" date="2021-06" db="EMBL/GenBank/DDBJ databases">
        <authorList>
            <person name="Hodson N. C."/>
            <person name="Mongue J. A."/>
            <person name="Jaron S. K."/>
        </authorList>
    </citation>
    <scope>NUCLEOTIDE SEQUENCE</scope>
</reference>
<name>A0A8J2Q0M1_9HEXA</name>
<comment type="caution">
    <text evidence="2">The sequence shown here is derived from an EMBL/GenBank/DDBJ whole genome shotgun (WGS) entry which is preliminary data.</text>
</comment>
<gene>
    <name evidence="2" type="ORF">AFUS01_LOCUS38852</name>
</gene>
<evidence type="ECO:0000313" key="3">
    <source>
        <dbReference type="Proteomes" id="UP000708208"/>
    </source>
</evidence>